<comment type="caution">
    <text evidence="8">The sequence shown here is derived from an EMBL/GenBank/DDBJ whole genome shotgun (WGS) entry which is preliminary data.</text>
</comment>
<evidence type="ECO:0000256" key="3">
    <source>
        <dbReference type="ARBA" id="ARBA00023136"/>
    </source>
</evidence>
<evidence type="ECO:0000256" key="6">
    <source>
        <dbReference type="SAM" id="MobiDB-lite"/>
    </source>
</evidence>
<keyword evidence="1" id="KW-1003">Cell membrane</keyword>
<name>A0A9P3UVB1_9MYCO</name>
<keyword evidence="4" id="KW-0564">Palmitate</keyword>
<dbReference type="Proteomes" id="UP001165663">
    <property type="component" value="Unassembled WGS sequence"/>
</dbReference>
<evidence type="ECO:0000256" key="1">
    <source>
        <dbReference type="ARBA" id="ARBA00022475"/>
    </source>
</evidence>
<dbReference type="AlphaFoldDB" id="A0A9P3UVB1"/>
<keyword evidence="3" id="KW-0472">Membrane</keyword>
<organism evidence="8 9">
    <name type="scientific">Mycobacterium kiyosense</name>
    <dbReference type="NCBI Taxonomy" id="2871094"/>
    <lineage>
        <taxon>Bacteria</taxon>
        <taxon>Bacillati</taxon>
        <taxon>Actinomycetota</taxon>
        <taxon>Actinomycetes</taxon>
        <taxon>Mycobacteriales</taxon>
        <taxon>Mycobacteriaceae</taxon>
        <taxon>Mycobacterium</taxon>
    </lineage>
</organism>
<dbReference type="InterPro" id="IPR025971">
    <property type="entry name" value="LppP/LprE"/>
</dbReference>
<dbReference type="Pfam" id="PF14041">
    <property type="entry name" value="Lipoprotein_21"/>
    <property type="match status" value="1"/>
</dbReference>
<protein>
    <submittedName>
        <fullName evidence="8">Lipoprotein LprE</fullName>
    </submittedName>
</protein>
<evidence type="ECO:0000313" key="8">
    <source>
        <dbReference type="EMBL" id="GLD28529.1"/>
    </source>
</evidence>
<reference evidence="8" key="1">
    <citation type="submission" date="2022-08" db="EMBL/GenBank/DDBJ databases">
        <title>Mycobacterium kiyosense sp. nov., scotochromogenic slow-glowing species isolated from respiratory specimens.</title>
        <authorList>
            <person name="Fukano H."/>
            <person name="Kazumi Y."/>
            <person name="Sakagami N."/>
            <person name="Ato M."/>
            <person name="Mitarai S."/>
            <person name="Hoshino Y."/>
        </authorList>
    </citation>
    <scope>NUCLEOTIDE SEQUENCE</scope>
    <source>
        <strain evidence="8">1413</strain>
        <strain evidence="7">SRL2020-028</strain>
    </source>
</reference>
<evidence type="ECO:0000256" key="2">
    <source>
        <dbReference type="ARBA" id="ARBA00022729"/>
    </source>
</evidence>
<evidence type="ECO:0000313" key="9">
    <source>
        <dbReference type="Proteomes" id="UP001064782"/>
    </source>
</evidence>
<dbReference type="EMBL" id="BRXE01000054">
    <property type="protein sequence ID" value="GLB84561.1"/>
    <property type="molecule type" value="Genomic_DNA"/>
</dbReference>
<keyword evidence="5 8" id="KW-0449">Lipoprotein</keyword>
<sequence length="231" mass="23478">MTGGHHLRGSSNAARSHATWWYGRACHTRQPGAGTVPDVWSLRCRAAALTALSAAAGAATLAGCGSGDSTVAKTPQATKPTAASAVTTAPTAAAGPPPSTSAAPPDPCAVNLSAPTIAKVVSELPRDPRSQQAWNPEPVAGNYNECAQLSAVIIKANTNAENPTTRAVLFHLGKFIPQGVPDTYGFNGIDPAQSTGDTVALTYPNALGVGSVVRFRWNGSGVELIGNTGGR</sequence>
<evidence type="ECO:0000313" key="7">
    <source>
        <dbReference type="EMBL" id="GLB84561.1"/>
    </source>
</evidence>
<feature type="compositionally biased region" description="Low complexity" evidence="6">
    <location>
        <begin position="70"/>
        <end position="94"/>
    </location>
</feature>
<keyword evidence="2" id="KW-0732">Signal</keyword>
<feature type="region of interest" description="Disordered" evidence="6">
    <location>
        <begin position="66"/>
        <end position="107"/>
    </location>
</feature>
<dbReference type="Proteomes" id="UP001064782">
    <property type="component" value="Unassembled WGS sequence"/>
</dbReference>
<keyword evidence="9" id="KW-1185">Reference proteome</keyword>
<accession>A0A9P3UVB1</accession>
<gene>
    <name evidence="8" type="primary">lprE</name>
    <name evidence="8" type="ORF">Mkiyose1413_04120</name>
    <name evidence="7" type="ORF">SRL2020028_38170</name>
</gene>
<evidence type="ECO:0000256" key="4">
    <source>
        <dbReference type="ARBA" id="ARBA00023139"/>
    </source>
</evidence>
<feature type="compositionally biased region" description="Pro residues" evidence="6">
    <location>
        <begin position="95"/>
        <end position="107"/>
    </location>
</feature>
<proteinExistence type="predicted"/>
<dbReference type="EMBL" id="BRZI01000002">
    <property type="protein sequence ID" value="GLD28529.1"/>
    <property type="molecule type" value="Genomic_DNA"/>
</dbReference>
<evidence type="ECO:0000256" key="5">
    <source>
        <dbReference type="ARBA" id="ARBA00023288"/>
    </source>
</evidence>